<evidence type="ECO:0000256" key="3">
    <source>
        <dbReference type="ARBA" id="ARBA00022927"/>
    </source>
</evidence>
<dbReference type="InParanoid" id="F4RJE0"/>
<evidence type="ECO:0000259" key="6">
    <source>
        <dbReference type="Pfam" id="PF04048"/>
    </source>
</evidence>
<comment type="similarity">
    <text evidence="4">Belongs to the SEC8 family.</text>
</comment>
<evidence type="ECO:0000256" key="5">
    <source>
        <dbReference type="SAM" id="MobiDB-lite"/>
    </source>
</evidence>
<evidence type="ECO:0000313" key="8">
    <source>
        <dbReference type="EMBL" id="EGG07514.1"/>
    </source>
</evidence>
<dbReference type="GeneID" id="18933931"/>
<keyword evidence="1 4" id="KW-0813">Transport</keyword>
<evidence type="ECO:0000256" key="4">
    <source>
        <dbReference type="RuleBase" id="RU367079"/>
    </source>
</evidence>
<feature type="domain" description="Exocyst complex component Sec8 N-terminal" evidence="6">
    <location>
        <begin position="359"/>
        <end position="486"/>
    </location>
</feature>
<keyword evidence="2 4" id="KW-0268">Exocytosis</keyword>
<accession>F4RJE0</accession>
<gene>
    <name evidence="8" type="ORF">MELLADRAFT_85678</name>
</gene>
<feature type="region of interest" description="Disordered" evidence="5">
    <location>
        <begin position="240"/>
        <end position="294"/>
    </location>
</feature>
<organism evidence="9">
    <name type="scientific">Melampsora larici-populina (strain 98AG31 / pathotype 3-4-7)</name>
    <name type="common">Poplar leaf rust fungus</name>
    <dbReference type="NCBI Taxonomy" id="747676"/>
    <lineage>
        <taxon>Eukaryota</taxon>
        <taxon>Fungi</taxon>
        <taxon>Dikarya</taxon>
        <taxon>Basidiomycota</taxon>
        <taxon>Pucciniomycotina</taxon>
        <taxon>Pucciniomycetes</taxon>
        <taxon>Pucciniales</taxon>
        <taxon>Melampsoraceae</taxon>
        <taxon>Melampsora</taxon>
    </lineage>
</organism>
<keyword evidence="3 4" id="KW-0653">Protein transport</keyword>
<dbReference type="VEuPathDB" id="FungiDB:MELLADRAFT_85678"/>
<name>F4RJE0_MELLP</name>
<dbReference type="GO" id="GO:0090522">
    <property type="term" value="P:vesicle tethering involved in exocytosis"/>
    <property type="evidence" value="ECO:0007669"/>
    <property type="project" value="UniProtKB-UniRule"/>
</dbReference>
<dbReference type="eggNOG" id="KOG3691">
    <property type="taxonomic scope" value="Eukaryota"/>
</dbReference>
<feature type="compositionally biased region" description="Basic and acidic residues" evidence="5">
    <location>
        <begin position="183"/>
        <end position="206"/>
    </location>
</feature>
<dbReference type="EMBL" id="GL883104">
    <property type="protein sequence ID" value="EGG07514.1"/>
    <property type="molecule type" value="Genomic_DNA"/>
</dbReference>
<feature type="compositionally biased region" description="Low complexity" evidence="5">
    <location>
        <begin position="43"/>
        <end position="52"/>
    </location>
</feature>
<reference evidence="9" key="1">
    <citation type="journal article" date="2011" name="Proc. Natl. Acad. Sci. U.S.A.">
        <title>Obligate biotrophy features unraveled by the genomic analysis of rust fungi.</title>
        <authorList>
            <person name="Duplessis S."/>
            <person name="Cuomo C.A."/>
            <person name="Lin Y.-C."/>
            <person name="Aerts A."/>
            <person name="Tisserant E."/>
            <person name="Veneault-Fourrey C."/>
            <person name="Joly D.L."/>
            <person name="Hacquard S."/>
            <person name="Amselem J."/>
            <person name="Cantarel B.L."/>
            <person name="Chiu R."/>
            <person name="Coutinho P.M."/>
            <person name="Feau N."/>
            <person name="Field M."/>
            <person name="Frey P."/>
            <person name="Gelhaye E."/>
            <person name="Goldberg J."/>
            <person name="Grabherr M.G."/>
            <person name="Kodira C.D."/>
            <person name="Kohler A."/>
            <person name="Kuees U."/>
            <person name="Lindquist E.A."/>
            <person name="Lucas S.M."/>
            <person name="Mago R."/>
            <person name="Mauceli E."/>
            <person name="Morin E."/>
            <person name="Murat C."/>
            <person name="Pangilinan J.L."/>
            <person name="Park R."/>
            <person name="Pearson M."/>
            <person name="Quesneville H."/>
            <person name="Rouhier N."/>
            <person name="Sakthikumar S."/>
            <person name="Salamov A.A."/>
            <person name="Schmutz J."/>
            <person name="Selles B."/>
            <person name="Shapiro H."/>
            <person name="Tanguay P."/>
            <person name="Tuskan G.A."/>
            <person name="Henrissat B."/>
            <person name="Van de Peer Y."/>
            <person name="Rouze P."/>
            <person name="Ellis J.G."/>
            <person name="Dodds P.N."/>
            <person name="Schein J.E."/>
            <person name="Zhong S."/>
            <person name="Hamelin R.C."/>
            <person name="Grigoriev I.V."/>
            <person name="Szabo L.J."/>
            <person name="Martin F."/>
        </authorList>
    </citation>
    <scope>NUCLEOTIDE SEQUENCE [LARGE SCALE GENOMIC DNA]</scope>
    <source>
        <strain evidence="9">98AG31 / pathotype 3-4-7</strain>
    </source>
</reference>
<dbReference type="GO" id="GO:0006893">
    <property type="term" value="P:Golgi to plasma membrane transport"/>
    <property type="evidence" value="ECO:0007669"/>
    <property type="project" value="TreeGrafter"/>
</dbReference>
<evidence type="ECO:0000256" key="2">
    <source>
        <dbReference type="ARBA" id="ARBA00022483"/>
    </source>
</evidence>
<dbReference type="HOGENOM" id="CLU_334014_0_0_1"/>
<dbReference type="Pfam" id="PF20652">
    <property type="entry name" value="Sec8_C"/>
    <property type="match status" value="1"/>
</dbReference>
<dbReference type="RefSeq" id="XP_007409421.1">
    <property type="nucleotide sequence ID" value="XM_007409359.1"/>
</dbReference>
<dbReference type="PANTHER" id="PTHR14146:SF0">
    <property type="entry name" value="EXOCYST COMPLEX COMPONENT 4"/>
    <property type="match status" value="1"/>
</dbReference>
<protein>
    <recommendedName>
        <fullName evidence="4">Exocyst complex component Sec8</fullName>
    </recommendedName>
</protein>
<evidence type="ECO:0000256" key="1">
    <source>
        <dbReference type="ARBA" id="ARBA00022448"/>
    </source>
</evidence>
<dbReference type="PANTHER" id="PTHR14146">
    <property type="entry name" value="EXOCYST COMPLEX COMPONENT 4"/>
    <property type="match status" value="1"/>
</dbReference>
<dbReference type="AlphaFoldDB" id="F4RJE0"/>
<keyword evidence="9" id="KW-1185">Reference proteome</keyword>
<dbReference type="KEGG" id="mlr:MELLADRAFT_85678"/>
<dbReference type="GO" id="GO:0006904">
    <property type="term" value="P:vesicle docking involved in exocytosis"/>
    <property type="evidence" value="ECO:0007669"/>
    <property type="project" value="InterPro"/>
</dbReference>
<comment type="function">
    <text evidence="4">Component of the exocyst complex involved in the docking of exocytic vesicles with fusion sites on the plasma membrane.</text>
</comment>
<dbReference type="GO" id="GO:0000145">
    <property type="term" value="C:exocyst"/>
    <property type="evidence" value="ECO:0007669"/>
    <property type="project" value="UniProtKB-UniRule"/>
</dbReference>
<dbReference type="Proteomes" id="UP000001072">
    <property type="component" value="Unassembled WGS sequence"/>
</dbReference>
<dbReference type="GO" id="GO:0006612">
    <property type="term" value="P:protein targeting to membrane"/>
    <property type="evidence" value="ECO:0007669"/>
    <property type="project" value="UniProtKB-UniRule"/>
</dbReference>
<evidence type="ECO:0000259" key="7">
    <source>
        <dbReference type="Pfam" id="PF20652"/>
    </source>
</evidence>
<dbReference type="Pfam" id="PF04048">
    <property type="entry name" value="Sec8_N"/>
    <property type="match status" value="1"/>
</dbReference>
<feature type="domain" description="Exocyst complex component Sec8 middle helical bundle" evidence="7">
    <location>
        <begin position="686"/>
        <end position="840"/>
    </location>
</feature>
<dbReference type="STRING" id="747676.F4RJE0"/>
<evidence type="ECO:0000313" key="9">
    <source>
        <dbReference type="Proteomes" id="UP000001072"/>
    </source>
</evidence>
<feature type="region of interest" description="Disordered" evidence="5">
    <location>
        <begin position="1"/>
        <end position="220"/>
    </location>
</feature>
<proteinExistence type="inferred from homology"/>
<dbReference type="GO" id="GO:0015031">
    <property type="term" value="P:protein transport"/>
    <property type="evidence" value="ECO:0007669"/>
    <property type="project" value="UniProtKB-KW"/>
</dbReference>
<dbReference type="InterPro" id="IPR039682">
    <property type="entry name" value="Sec8/EXOC4"/>
</dbReference>
<sequence>MSRTRDLSQLKQPTAIPFPSSQPGSTALLSEPERTPNFPPRAPRSARPSNSPVERPLRPQASHDTIGAYTPSRPQRNAARHPGIVVSNDPSEAYRGTTPEYPSQSRSGSSSNPDRYAKSRGTSDHGPRQVVPPRGEVSAGPRDRLGNTNKLYQAVSGRRNEQGDGIYPDPSQVDQNANGYLNEDYRSRRDQSEAYGDRDPSPDRRISRTSSDGSYDPVDLLTENDLKGVRQNHGARAVAKVFQDSVIRPENTRRQPQRLPSSSNGDPGRSRRPAVADQGFQAKPSKLDDRSYPMTPGFREIEQVLMRIKTAWERTGITGDVDDEEGAAPGSSNQFSPVALALDLLESENAHDQSQSAKRAKDMINQKGGLVPSLSSFLKLKAELEKALQLTIQTNYRQFDASVNAYNLARMNVEHSTKRVLELKTRLTECRNTLGCGRSSSLTNSTVGGKGSEMKALQGRREMLGEMLKLIDMIDQLKQVPEKLETLISSKNFLSATVLLVRSLKLINKPELVEIGGLVDLRSYLVNQETTLFEILIEEHHNHLYLKSYFCDNRWRVYRKGQSHLPVIQFTDGSAADNEKFDMSIQSNSNTPAVSQAASFPPNDFLPSNQRRTRTHVTSSLQHFLDDLLTKPQSNPLLDEPDMFLEMNPTPTSPTLGDHATTPPVSHRLLSHGGIDGKKRKAQNVNPEVNSFVYMESLIESLAVLGKLSLGLDNTLQRAPLEIYNLVEATIHEVEDRYESVTHIGGSAPKAYGNDGNINTLSSNRASTLEFKLLLSSAIQSFNTKRISRFKININEIKELESNSEILQDFFWTLFSKLDATLQSFRVTHEVGLRISQRKGSKKTESNLPTFSFHY</sequence>
<dbReference type="InterPro" id="IPR007191">
    <property type="entry name" value="Sec8_exocyst_N"/>
</dbReference>
<dbReference type="OrthoDB" id="272977at2759"/>
<feature type="compositionally biased region" description="Polar residues" evidence="5">
    <location>
        <begin position="19"/>
        <end position="28"/>
    </location>
</feature>
<dbReference type="InterPro" id="IPR048630">
    <property type="entry name" value="Sec8_M"/>
</dbReference>
<feature type="compositionally biased region" description="Basic and acidic residues" evidence="5">
    <location>
        <begin position="115"/>
        <end position="127"/>
    </location>
</feature>